<sequence>MKHNLIFAILVGFSLSIYAQSEAEVAKSTIFKNDIESHIYFLASDELKGRQTGSGELDIAAAYIANMLRKFGVKPAGENGSFYQNVPLEKIIPAKNISVKINDMSGDKFWALYARNIDFKGEAIYLGYGTKEDFEGKDLKGKVLIVKVGTSETKDQRSKFMAGRAKRALAKEAGAEALIELAEVEQEMYERYSHYFNEAKTGLKSNEEKEEQFVHLYMIDKGMAIASKLEASGASEKLQVEVKVEGIKTEFFSSRNVVGYLEGSDPELKDEFVIYSAHYDHVGIGKPNAENDSIYNGARDNAVGTVTVLSVAENLAKYPVKRSSLFILFTGEEKGLLGSKYYTENPVMPLDKMVYCFNSDGAGYNDTSKITIFGLHRTTVGQHMIDAGSAFGLTVIDDPAPEQNLFDRSDNVNFAAKGIPAPTFSLGFTAFDEEINKYYHQVTDNPETLDYDYLEKFFKSYVLASRLIANDPKTPFWTEGDKYYEAGVKLYSSKKEEAPVLD</sequence>
<dbReference type="Gene3D" id="3.50.30.30">
    <property type="match status" value="1"/>
</dbReference>
<dbReference type="Pfam" id="PF04389">
    <property type="entry name" value="Peptidase_M28"/>
    <property type="match status" value="1"/>
</dbReference>
<evidence type="ECO:0000313" key="3">
    <source>
        <dbReference type="EMBL" id="MEL4455834.1"/>
    </source>
</evidence>
<evidence type="ECO:0000256" key="1">
    <source>
        <dbReference type="SAM" id="SignalP"/>
    </source>
</evidence>
<name>A0ABU9L2F2_9FLAO</name>
<dbReference type="InterPro" id="IPR045175">
    <property type="entry name" value="M28_fam"/>
</dbReference>
<evidence type="ECO:0000259" key="2">
    <source>
        <dbReference type="Pfam" id="PF04389"/>
    </source>
</evidence>
<keyword evidence="1" id="KW-0732">Signal</keyword>
<organism evidence="3 4">
    <name type="scientific">Lutimonas vermicola</name>
    <dbReference type="NCBI Taxonomy" id="414288"/>
    <lineage>
        <taxon>Bacteria</taxon>
        <taxon>Pseudomonadati</taxon>
        <taxon>Bacteroidota</taxon>
        <taxon>Flavobacteriia</taxon>
        <taxon>Flavobacteriales</taxon>
        <taxon>Flavobacteriaceae</taxon>
        <taxon>Lutimonas</taxon>
    </lineage>
</organism>
<evidence type="ECO:0000313" key="4">
    <source>
        <dbReference type="Proteomes" id="UP001474120"/>
    </source>
</evidence>
<feature type="domain" description="Peptidase M28" evidence="2">
    <location>
        <begin position="256"/>
        <end position="458"/>
    </location>
</feature>
<dbReference type="Proteomes" id="UP001474120">
    <property type="component" value="Unassembled WGS sequence"/>
</dbReference>
<dbReference type="InterPro" id="IPR046450">
    <property type="entry name" value="PA_dom_sf"/>
</dbReference>
<gene>
    <name evidence="3" type="ORF">AABB81_07995</name>
</gene>
<dbReference type="InterPro" id="IPR007484">
    <property type="entry name" value="Peptidase_M28"/>
</dbReference>
<dbReference type="SUPFAM" id="SSF52025">
    <property type="entry name" value="PA domain"/>
    <property type="match status" value="1"/>
</dbReference>
<dbReference type="RefSeq" id="WP_342159799.1">
    <property type="nucleotide sequence ID" value="NZ_JBCDNA010000002.1"/>
</dbReference>
<accession>A0ABU9L2F2</accession>
<dbReference type="PANTHER" id="PTHR12147:SF26">
    <property type="entry name" value="PEPTIDASE M28 DOMAIN-CONTAINING PROTEIN"/>
    <property type="match status" value="1"/>
</dbReference>
<comment type="caution">
    <text evidence="3">The sequence shown here is derived from an EMBL/GenBank/DDBJ whole genome shotgun (WGS) entry which is preliminary data.</text>
</comment>
<protein>
    <submittedName>
        <fullName evidence="3">M28 family peptidase</fullName>
    </submittedName>
</protein>
<dbReference type="EMBL" id="JBCDNA010000002">
    <property type="protein sequence ID" value="MEL4455834.1"/>
    <property type="molecule type" value="Genomic_DNA"/>
</dbReference>
<dbReference type="Gene3D" id="3.40.630.10">
    <property type="entry name" value="Zn peptidases"/>
    <property type="match status" value="1"/>
</dbReference>
<reference evidence="3 4" key="1">
    <citation type="submission" date="2024-04" db="EMBL/GenBank/DDBJ databases">
        <title>whole genome sequencing of Lutimonas vermicola strain IMCC1616.</title>
        <authorList>
            <person name="Bae S.S."/>
        </authorList>
    </citation>
    <scope>NUCLEOTIDE SEQUENCE [LARGE SCALE GENOMIC DNA]</scope>
    <source>
        <strain evidence="3 4">IMCC1616</strain>
    </source>
</reference>
<dbReference type="SUPFAM" id="SSF53187">
    <property type="entry name" value="Zn-dependent exopeptidases"/>
    <property type="match status" value="1"/>
</dbReference>
<feature type="chain" id="PRO_5045845741" evidence="1">
    <location>
        <begin position="20"/>
        <end position="502"/>
    </location>
</feature>
<keyword evidence="4" id="KW-1185">Reference proteome</keyword>
<proteinExistence type="predicted"/>
<dbReference type="PANTHER" id="PTHR12147">
    <property type="entry name" value="METALLOPEPTIDASE M28 FAMILY MEMBER"/>
    <property type="match status" value="1"/>
</dbReference>
<feature type="signal peptide" evidence="1">
    <location>
        <begin position="1"/>
        <end position="19"/>
    </location>
</feature>